<dbReference type="Proteomes" id="UP000887540">
    <property type="component" value="Unplaced"/>
</dbReference>
<evidence type="ECO:0000256" key="1">
    <source>
        <dbReference type="SAM" id="SignalP"/>
    </source>
</evidence>
<name>A0A914DR87_9BILA</name>
<organism evidence="2 3">
    <name type="scientific">Acrobeloides nanus</name>
    <dbReference type="NCBI Taxonomy" id="290746"/>
    <lineage>
        <taxon>Eukaryota</taxon>
        <taxon>Metazoa</taxon>
        <taxon>Ecdysozoa</taxon>
        <taxon>Nematoda</taxon>
        <taxon>Chromadorea</taxon>
        <taxon>Rhabditida</taxon>
        <taxon>Tylenchina</taxon>
        <taxon>Cephalobomorpha</taxon>
        <taxon>Cephaloboidea</taxon>
        <taxon>Cephalobidae</taxon>
        <taxon>Acrobeloides</taxon>
    </lineage>
</organism>
<reference evidence="3" key="1">
    <citation type="submission" date="2022-11" db="UniProtKB">
        <authorList>
            <consortium name="WormBaseParasite"/>
        </authorList>
    </citation>
    <scope>IDENTIFICATION</scope>
</reference>
<protein>
    <submittedName>
        <fullName evidence="3">Uncharacterized protein</fullName>
    </submittedName>
</protein>
<evidence type="ECO:0000313" key="2">
    <source>
        <dbReference type="Proteomes" id="UP000887540"/>
    </source>
</evidence>
<dbReference type="InterPro" id="IPR035291">
    <property type="entry name" value="DUF5354"/>
</dbReference>
<feature type="signal peptide" evidence="1">
    <location>
        <begin position="1"/>
        <end position="21"/>
    </location>
</feature>
<accession>A0A914DR87</accession>
<keyword evidence="2" id="KW-1185">Reference proteome</keyword>
<dbReference type="Pfam" id="PF17305">
    <property type="entry name" value="DUF5354"/>
    <property type="match status" value="1"/>
</dbReference>
<dbReference type="AlphaFoldDB" id="A0A914DR87"/>
<feature type="chain" id="PRO_5037977415" evidence="1">
    <location>
        <begin position="22"/>
        <end position="155"/>
    </location>
</feature>
<evidence type="ECO:0000313" key="3">
    <source>
        <dbReference type="WBParaSite" id="ACRNAN_scaffold3595.g11878.t1"/>
    </source>
</evidence>
<sequence>MLAFQLVKIVGFLAIVGRLDALTCYRTNEDTHEIEEVEDDDFVFCQYFPAHMNAKTKQMEPAVADGVTIEELGDEPNERLQEQKKFEKFLQYDEPGYRLLNLCLYERYDWAKVWKQKGYPQMFRGTPSVEYQFRCICNFSRCNDPEKLKSYLQTN</sequence>
<keyword evidence="1" id="KW-0732">Signal</keyword>
<proteinExistence type="predicted"/>
<dbReference type="WBParaSite" id="ACRNAN_scaffold3595.g11878.t1">
    <property type="protein sequence ID" value="ACRNAN_scaffold3595.g11878.t1"/>
    <property type="gene ID" value="ACRNAN_scaffold3595.g11878"/>
</dbReference>